<dbReference type="Pfam" id="PF17681">
    <property type="entry name" value="GCP_N_terminal"/>
    <property type="match status" value="1"/>
</dbReference>
<evidence type="ECO:0000259" key="10">
    <source>
        <dbReference type="Pfam" id="PF19340"/>
    </source>
</evidence>
<keyword evidence="6" id="KW-0175">Coiled coil</keyword>
<feature type="domain" description="Gamma tubulin complex component protein N-terminal" evidence="9">
    <location>
        <begin position="196"/>
        <end position="307"/>
    </location>
</feature>
<evidence type="ECO:0000256" key="5">
    <source>
        <dbReference type="ARBA" id="ARBA00023212"/>
    </source>
</evidence>
<comment type="similarity">
    <text evidence="2">Belongs to the TUBGCP family.</text>
</comment>
<reference evidence="11 12" key="1">
    <citation type="journal article" date="2022" name="Gigascience">
        <title>A chromosome-level genome assembly and annotation of the desert horned lizard, Phrynosoma platyrhinos, provides insight into chromosomal rearrangements among reptiles.</title>
        <authorList>
            <person name="Koochekian N."/>
            <person name="Ascanio A."/>
            <person name="Farleigh K."/>
            <person name="Card D.C."/>
            <person name="Schield D.R."/>
            <person name="Castoe T.A."/>
            <person name="Jezkova T."/>
        </authorList>
    </citation>
    <scope>NUCLEOTIDE SEQUENCE [LARGE SCALE GENOMIC DNA]</scope>
    <source>
        <strain evidence="11">NK-2021</strain>
    </source>
</reference>
<feature type="compositionally biased region" description="Polar residues" evidence="7">
    <location>
        <begin position="543"/>
        <end position="552"/>
    </location>
</feature>
<feature type="domain" description="Gamma tubulin complex component C-terminal" evidence="8">
    <location>
        <begin position="1102"/>
        <end position="1308"/>
    </location>
</feature>
<dbReference type="InterPro" id="IPR045818">
    <property type="entry name" value="GCP6_N"/>
</dbReference>
<dbReference type="InterPro" id="IPR042241">
    <property type="entry name" value="GCP_C_sf"/>
</dbReference>
<keyword evidence="5" id="KW-0206">Cytoskeleton</keyword>
<feature type="compositionally biased region" description="Basic and acidic residues" evidence="7">
    <location>
        <begin position="913"/>
        <end position="922"/>
    </location>
</feature>
<feature type="coiled-coil region" evidence="6">
    <location>
        <begin position="392"/>
        <end position="444"/>
    </location>
</feature>
<evidence type="ECO:0000256" key="7">
    <source>
        <dbReference type="SAM" id="MobiDB-lite"/>
    </source>
</evidence>
<feature type="region of interest" description="Disordered" evidence="7">
    <location>
        <begin position="912"/>
        <end position="967"/>
    </location>
</feature>
<dbReference type="InterPro" id="IPR040457">
    <property type="entry name" value="GCP_C"/>
</dbReference>
<evidence type="ECO:0000259" key="9">
    <source>
        <dbReference type="Pfam" id="PF17681"/>
    </source>
</evidence>
<sequence>MGLTQVPQSIDPSEDEGFQSASNLTPDSQSEPSVTPDIDLWEAVLTYGPSKRRCWERIGCPPEKKEEPYLSEAGREAFDKFCRLREAELQLFSSNKLQLPQRVLIKESEIVKDVLNVLIGVISNSFLFNQTAQKFVVKQGIYVSGTSPESMNCLLSEVAEYGTYYTRLSQYLAELCGIGMTSLGIGGSADTLFPTGVKLLSYLYQEALNNCSNEHYPVLLSLLKTSCEPYTRDVYGEFMIQVNEDYLSFRDKRYWTHGYVLISKEVEDCVPVFLKHIANDVYVCGKTINLLKLCCPRHYICWSDIPVPRISVIFSLEELKEIERDCAVYVSRMERIARYSTISKEEKDLRMEIEKQELIVRAREAASEALKAITDRQISQKMALDAKKREQFQKLKEQFEKDQQRRHALKQEEIDDDFSYARELREREKRLKALEEDLEKRARQELIDHYSKLSEDAARREKKALWKIQRHKLETARLKFLMEDQKRIEEMLEKLPDGKYRRKVDIIPEYRCQQASAALVPVRDSILQLTPAEASYPNVGDTGRSTESQLANDASDKKSLDLAQPANTQANEYPQLEETKTTPQVLCTEQTISLLKRMSEQQGLDFEDFLPKPQEETPAATCVKETSLLEEALQNISSELSLNDQIGEGNSEPKDVAEGEAITPEYDFNTVLRPSVAHSHIKVGENVFDVECRRPRWNIHGHASDASIKIGEYVPDTEQAQPHSNPHGHSSDAHIKIGEYTSEEEPSRPHWNIHGHVSTAHIQVGEYASDVEPSRPRWNIHGHASDANIKIGEYVSNIEPNRPRWNIHGHMSDASIRIGENVSEVVSSRPRWNIHGHVSESHFKTGELVSDFEASKPRWSAFGHASQSSIQIGEWTPSSDSDPIPHLKTISGPASSSSVQAFLYNGEFSAVKGNDKGQESRTSDSVLAVDLDEKQEESLRGEDAVISDDDKQLPKPPQNLQGEETEKSTELVLVTEQICLSDAHTSESQEGENTTVAMWKKEEDYLKALSDQYCLEEYQDNYDLMSELPVSHLLHHVIPRSYTFPVEPSAKSATDETAVQLSELLSLPVLMKRSITAPLVSHVSLVNKAIVDYYFVELNVEKHFGALRHFLLMEDGEFAQSLSDLLFEKLGSGQTPGELLNPLVLNSILNKALQYSLHGNTHLASNLSFALKYLPEMFKPNAPDALNCLELRYKVDWPLNIVITENCMNKYNKIFSFLLQLKHMVWTLKDVWFHLKRTALVKHASNSVQFRQLQLYKHEMQHFVKVIQGYIANQILHVTWCEFGNKLSSVGNLEEIYRTHAEYLNKAIFR</sequence>
<dbReference type="InterPro" id="IPR007259">
    <property type="entry name" value="GCP"/>
</dbReference>
<evidence type="ECO:0000256" key="3">
    <source>
        <dbReference type="ARBA" id="ARBA00022490"/>
    </source>
</evidence>
<dbReference type="Pfam" id="PF04130">
    <property type="entry name" value="GCP_C_terminal"/>
    <property type="match status" value="1"/>
</dbReference>
<feature type="region of interest" description="Disordered" evidence="7">
    <location>
        <begin position="534"/>
        <end position="559"/>
    </location>
</feature>
<dbReference type="InterPro" id="IPR041470">
    <property type="entry name" value="GCP_N"/>
</dbReference>
<evidence type="ECO:0000256" key="4">
    <source>
        <dbReference type="ARBA" id="ARBA00022701"/>
    </source>
</evidence>
<dbReference type="Proteomes" id="UP000826234">
    <property type="component" value="Unassembled WGS sequence"/>
</dbReference>
<dbReference type="Gene3D" id="1.20.120.1900">
    <property type="entry name" value="Gamma-tubulin complex, C-terminal domain"/>
    <property type="match status" value="1"/>
</dbReference>
<name>A0ABQ7SGR6_PHRPL</name>
<evidence type="ECO:0000256" key="6">
    <source>
        <dbReference type="SAM" id="Coils"/>
    </source>
</evidence>
<feature type="compositionally biased region" description="Polar residues" evidence="7">
    <location>
        <begin position="19"/>
        <end position="33"/>
    </location>
</feature>
<protein>
    <recommendedName>
        <fullName evidence="13">Gamma-tubulin complex component 6</fullName>
    </recommendedName>
</protein>
<keyword evidence="3" id="KW-0963">Cytoplasm</keyword>
<organism evidence="11 12">
    <name type="scientific">Phrynosoma platyrhinos</name>
    <name type="common">Desert horned lizard</name>
    <dbReference type="NCBI Taxonomy" id="52577"/>
    <lineage>
        <taxon>Eukaryota</taxon>
        <taxon>Metazoa</taxon>
        <taxon>Chordata</taxon>
        <taxon>Craniata</taxon>
        <taxon>Vertebrata</taxon>
        <taxon>Euteleostomi</taxon>
        <taxon>Lepidosauria</taxon>
        <taxon>Squamata</taxon>
        <taxon>Bifurcata</taxon>
        <taxon>Unidentata</taxon>
        <taxon>Episquamata</taxon>
        <taxon>Toxicofera</taxon>
        <taxon>Iguania</taxon>
        <taxon>Phrynosomatidae</taxon>
        <taxon>Phrynosomatinae</taxon>
        <taxon>Phrynosoma</taxon>
    </lineage>
</organism>
<feature type="compositionally biased region" description="Polar residues" evidence="7">
    <location>
        <begin position="865"/>
        <end position="881"/>
    </location>
</feature>
<gene>
    <name evidence="11" type="ORF">JD844_027729</name>
</gene>
<evidence type="ECO:0000313" key="11">
    <source>
        <dbReference type="EMBL" id="KAH0616543.1"/>
    </source>
</evidence>
<proteinExistence type="inferred from homology"/>
<dbReference type="PANTHER" id="PTHR19302">
    <property type="entry name" value="GAMMA TUBULIN COMPLEX PROTEIN"/>
    <property type="match status" value="1"/>
</dbReference>
<evidence type="ECO:0008006" key="13">
    <source>
        <dbReference type="Google" id="ProtNLM"/>
    </source>
</evidence>
<dbReference type="PANTHER" id="PTHR19302:SF70">
    <property type="entry name" value="GAMMA-TUBULIN COMPLEX COMPONENT 6"/>
    <property type="match status" value="1"/>
</dbReference>
<dbReference type="Pfam" id="PF19340">
    <property type="entry name" value="GCP6_N"/>
    <property type="match status" value="1"/>
</dbReference>
<evidence type="ECO:0000256" key="2">
    <source>
        <dbReference type="ARBA" id="ARBA00010337"/>
    </source>
</evidence>
<feature type="compositionally biased region" description="Basic and acidic residues" evidence="7">
    <location>
        <begin position="936"/>
        <end position="953"/>
    </location>
</feature>
<feature type="compositionally biased region" description="Polar residues" evidence="7">
    <location>
        <begin position="1"/>
        <end position="11"/>
    </location>
</feature>
<feature type="domain" description="Gamma-tubulin complex component 6 N-terminal" evidence="10">
    <location>
        <begin position="5"/>
        <end position="100"/>
    </location>
</feature>
<evidence type="ECO:0000313" key="12">
    <source>
        <dbReference type="Proteomes" id="UP000826234"/>
    </source>
</evidence>
<accession>A0ABQ7SGR6</accession>
<keyword evidence="4" id="KW-0493">Microtubule</keyword>
<comment type="caution">
    <text evidence="11">The sequence shown here is derived from an EMBL/GenBank/DDBJ whole genome shotgun (WGS) entry which is preliminary data.</text>
</comment>
<feature type="region of interest" description="Disordered" evidence="7">
    <location>
        <begin position="1"/>
        <end position="36"/>
    </location>
</feature>
<evidence type="ECO:0000256" key="1">
    <source>
        <dbReference type="ARBA" id="ARBA00004300"/>
    </source>
</evidence>
<feature type="region of interest" description="Disordered" evidence="7">
    <location>
        <begin position="865"/>
        <end position="892"/>
    </location>
</feature>
<evidence type="ECO:0000259" key="8">
    <source>
        <dbReference type="Pfam" id="PF04130"/>
    </source>
</evidence>
<comment type="subcellular location">
    <subcellularLocation>
        <location evidence="1">Cytoplasm</location>
        <location evidence="1">Cytoskeleton</location>
        <location evidence="1">Microtubule organizing center</location>
        <location evidence="1">Centrosome</location>
    </subcellularLocation>
</comment>
<dbReference type="EMBL" id="JAIPUX010005290">
    <property type="protein sequence ID" value="KAH0616543.1"/>
    <property type="molecule type" value="Genomic_DNA"/>
</dbReference>
<keyword evidence="12" id="KW-1185">Reference proteome</keyword>